<keyword evidence="7" id="KW-0175">Coiled coil</keyword>
<evidence type="ECO:0000256" key="2">
    <source>
        <dbReference type="ARBA" id="ARBA00022679"/>
    </source>
</evidence>
<dbReference type="EMBL" id="SUNJ01007428">
    <property type="protein sequence ID" value="TPP62005.1"/>
    <property type="molecule type" value="Genomic_DNA"/>
</dbReference>
<feature type="compositionally biased region" description="Basic and acidic residues" evidence="8">
    <location>
        <begin position="97"/>
        <end position="109"/>
    </location>
</feature>
<dbReference type="PROSITE" id="PS00107">
    <property type="entry name" value="PROTEIN_KINASE_ATP"/>
    <property type="match status" value="1"/>
</dbReference>
<dbReference type="InterPro" id="IPR000719">
    <property type="entry name" value="Prot_kinase_dom"/>
</dbReference>
<evidence type="ECO:0000256" key="3">
    <source>
        <dbReference type="ARBA" id="ARBA00022741"/>
    </source>
</evidence>
<dbReference type="Gene3D" id="3.30.200.20">
    <property type="entry name" value="Phosphorylase Kinase, domain 1"/>
    <property type="match status" value="2"/>
</dbReference>
<dbReference type="Proteomes" id="UP000316759">
    <property type="component" value="Unassembled WGS sequence"/>
</dbReference>
<dbReference type="CDD" id="cd13990">
    <property type="entry name" value="STKc_TLK"/>
    <property type="match status" value="1"/>
</dbReference>
<evidence type="ECO:0000256" key="5">
    <source>
        <dbReference type="ARBA" id="ARBA00022840"/>
    </source>
</evidence>
<accession>A0A504YN77</accession>
<name>A0A504YN77_FASGI</name>
<dbReference type="OrthoDB" id="346907at2759"/>
<keyword evidence="2" id="KW-0808">Transferase</keyword>
<comment type="caution">
    <text evidence="10">The sequence shown here is derived from an EMBL/GenBank/DDBJ whole genome shotgun (WGS) entry which is preliminary data.</text>
</comment>
<feature type="region of interest" description="Disordered" evidence="8">
    <location>
        <begin position="246"/>
        <end position="342"/>
    </location>
</feature>
<keyword evidence="1" id="KW-0723">Serine/threonine-protein kinase</keyword>
<feature type="coiled-coil region" evidence="7">
    <location>
        <begin position="680"/>
        <end position="714"/>
    </location>
</feature>
<feature type="coiled-coil region" evidence="7">
    <location>
        <begin position="544"/>
        <end position="585"/>
    </location>
</feature>
<evidence type="ECO:0000256" key="1">
    <source>
        <dbReference type="ARBA" id="ARBA00022527"/>
    </source>
</evidence>
<sequence length="1292" mass="143091">MPLHVDPRKHELLEARIQGSNHIGSAPPATSSGSGCFLGQSFSNTDDHSQTPDQASAPITPSPGSSVGDTEMNTSGSGPTKPAVVCRASDPLNQNSRSEEDTSEHVDKPDSMLICTTEALILGSNLVPYVVTPRPQCCAESSLPTTPKRSKQLTSTYTDLNTMQVNCSDTPISPTKNDHLTVAQFCTNDPLIHSPQYNSRSNSEHIPSFLLSANSPLKVNASLPLDRLSTAIAGVQNSNTYVSSVLADHGSPSAKTNHLTTPDAQSSRGSSKKRRKAPSTDEISAQRPRKLTCQDRGSKRIDELFKVQPGPLSTSCDSTSPIRSQRPPSPSPTTENSLDQTGIPSSVFIPTLTDVITTSCSVDHAVSASGQGCLTASSCMNVQNCQPSPTRINSVASLSDSSSEVPNSMAAGYLAPSSMNLVSTPCTVSVSGRPTAPTVMSGTPCSHPPQAQPLTVSANPNNGSCCPTHSSTAPIVANSGSCSGVRAHAAIQTDDSLFPAVPIHTTDPGDDQATLGTSPIKSSIPPFTSAPVSPSPQSSMAATIESMQRHISELEREAALQRENLIKMQENAQRSREVIRELLIEKVELRDVVSIISLYAMAHRNIFLTCLHLICFQSVLERKTTRQRVMENRLRLGQFVTQRQGAHFEEKWIEGSRFKELDQVSVDEFYEQLEIYDLRKQMLVKEDKEIQMELERLDRERNLHIREIKRIANEDASRFKDHPLLNDRYLLLNLLGKGGFSEVTRCATVYLVYLHLLLTCFGAVTSQRRFFLEIFVSDMHFARSTIHKTLNHPRIVKVFDVFDIDHDAFCTVLEYSEGNDLDFFLKQNKSIPEREAKSIICQVVSALKYLNERRPPVIHYDLKPGTFSLASTDRAKTNVRSHGSSNVGNILLGSGQVAGEIKITDFGLSKLMTDDEYNPETGMDLTSQGAGTYWYLPPECFETGREPPKISSKVDIWSVGVIFYQCLFGRKPFGHNMSQADILHENIILHARNIVFPSSTKVSDGAKEFIRKCCTYRKELRPDVFQLCNDDYLKPKAQLKRRKNIELVREEIERKKKQWNKRKPSLGDGKKNSKSKGDEVSVDEFYEQLEIYDLRKQMLVKEDKEIQMELERLDRERNLHIREIKRIANEDASRFKDHPLLNDRYLLLNLLGKGGFSEVHKGFDLVANRYVACKVHQLNPAWPKDKKDNYIKHALREINIHKTLNHPRIVKVFDVFDIDHDAHNLDTSSLPGPVGVPPSSCVLPNFTSASGISTLPQSSHISSGHLNSAFPSTQPTHAPSPSLQPLSLNPPN</sequence>
<feature type="compositionally biased region" description="Basic and acidic residues" evidence="8">
    <location>
        <begin position="292"/>
        <end position="305"/>
    </location>
</feature>
<evidence type="ECO:0000259" key="9">
    <source>
        <dbReference type="PROSITE" id="PS50011"/>
    </source>
</evidence>
<dbReference type="GO" id="GO:0004674">
    <property type="term" value="F:protein serine/threonine kinase activity"/>
    <property type="evidence" value="ECO:0007669"/>
    <property type="project" value="UniProtKB-KW"/>
</dbReference>
<feature type="domain" description="Protein kinase" evidence="9">
    <location>
        <begin position="729"/>
        <end position="1033"/>
    </location>
</feature>
<dbReference type="PANTHER" id="PTHR22974:SF23">
    <property type="entry name" value="TOUSLED-LIKE KINASE, ISOFORM G"/>
    <property type="match status" value="1"/>
</dbReference>
<keyword evidence="11" id="KW-1185">Reference proteome</keyword>
<feature type="region of interest" description="Disordered" evidence="8">
    <location>
        <begin position="1257"/>
        <end position="1292"/>
    </location>
</feature>
<evidence type="ECO:0000313" key="11">
    <source>
        <dbReference type="Proteomes" id="UP000316759"/>
    </source>
</evidence>
<dbReference type="SUPFAM" id="SSF56112">
    <property type="entry name" value="Protein kinase-like (PK-like)"/>
    <property type="match status" value="2"/>
</dbReference>
<feature type="region of interest" description="Disordered" evidence="8">
    <location>
        <begin position="1058"/>
        <end position="1077"/>
    </location>
</feature>
<feature type="region of interest" description="Disordered" evidence="8">
    <location>
        <begin position="519"/>
        <end position="538"/>
    </location>
</feature>
<feature type="compositionally biased region" description="Polar residues" evidence="8">
    <location>
        <begin position="1257"/>
        <end position="1277"/>
    </location>
</feature>
<organism evidence="10 11">
    <name type="scientific">Fasciola gigantica</name>
    <name type="common">Giant liver fluke</name>
    <dbReference type="NCBI Taxonomy" id="46835"/>
    <lineage>
        <taxon>Eukaryota</taxon>
        <taxon>Metazoa</taxon>
        <taxon>Spiralia</taxon>
        <taxon>Lophotrochozoa</taxon>
        <taxon>Platyhelminthes</taxon>
        <taxon>Trematoda</taxon>
        <taxon>Digenea</taxon>
        <taxon>Plagiorchiida</taxon>
        <taxon>Echinostomata</taxon>
        <taxon>Echinostomatoidea</taxon>
        <taxon>Fasciolidae</taxon>
        <taxon>Fasciola</taxon>
    </lineage>
</organism>
<feature type="coiled-coil region" evidence="7">
    <location>
        <begin position="1096"/>
        <end position="1130"/>
    </location>
</feature>
<evidence type="ECO:0000256" key="8">
    <source>
        <dbReference type="SAM" id="MobiDB-lite"/>
    </source>
</evidence>
<dbReference type="Gene3D" id="1.10.510.10">
    <property type="entry name" value="Transferase(Phosphotransferase) domain 1"/>
    <property type="match status" value="1"/>
</dbReference>
<feature type="compositionally biased region" description="Polar residues" evidence="8">
    <location>
        <begin position="253"/>
        <end position="265"/>
    </location>
</feature>
<dbReference type="GO" id="GO:0035556">
    <property type="term" value="P:intracellular signal transduction"/>
    <property type="evidence" value="ECO:0007669"/>
    <property type="project" value="TreeGrafter"/>
</dbReference>
<feature type="region of interest" description="Disordered" evidence="8">
    <location>
        <begin position="21"/>
        <end position="109"/>
    </location>
</feature>
<dbReference type="PANTHER" id="PTHR22974">
    <property type="entry name" value="MIXED LINEAGE PROTEIN KINASE"/>
    <property type="match status" value="1"/>
</dbReference>
<feature type="domain" description="Protein kinase" evidence="9">
    <location>
        <begin position="1145"/>
        <end position="1292"/>
    </location>
</feature>
<evidence type="ECO:0000256" key="7">
    <source>
        <dbReference type="SAM" id="Coils"/>
    </source>
</evidence>
<dbReference type="STRING" id="46835.A0A504YN77"/>
<dbReference type="Pfam" id="PF00069">
    <property type="entry name" value="Pkinase"/>
    <property type="match status" value="2"/>
</dbReference>
<dbReference type="FunFam" id="1.10.510.10:FF:000698">
    <property type="entry name" value="Serine/threonine-protein kinase tousled-like 1"/>
    <property type="match status" value="1"/>
</dbReference>
<evidence type="ECO:0000256" key="6">
    <source>
        <dbReference type="PROSITE-ProRule" id="PRU10141"/>
    </source>
</evidence>
<dbReference type="PROSITE" id="PS50011">
    <property type="entry name" value="PROTEIN_KINASE_DOM"/>
    <property type="match status" value="2"/>
</dbReference>
<evidence type="ECO:0000313" key="10">
    <source>
        <dbReference type="EMBL" id="TPP62005.1"/>
    </source>
</evidence>
<dbReference type="InterPro" id="IPR017441">
    <property type="entry name" value="Protein_kinase_ATP_BS"/>
</dbReference>
<proteinExistence type="predicted"/>
<evidence type="ECO:0000256" key="4">
    <source>
        <dbReference type="ARBA" id="ARBA00022777"/>
    </source>
</evidence>
<dbReference type="GO" id="GO:0007059">
    <property type="term" value="P:chromosome segregation"/>
    <property type="evidence" value="ECO:0007669"/>
    <property type="project" value="TreeGrafter"/>
</dbReference>
<feature type="compositionally biased region" description="Low complexity" evidence="8">
    <location>
        <begin position="1279"/>
        <end position="1292"/>
    </location>
</feature>
<keyword evidence="3 6" id="KW-0547">Nucleotide-binding</keyword>
<feature type="compositionally biased region" description="Low complexity" evidence="8">
    <location>
        <begin position="24"/>
        <end position="35"/>
    </location>
</feature>
<feature type="binding site" evidence="6">
    <location>
        <position position="1174"/>
    </location>
    <ligand>
        <name>ATP</name>
        <dbReference type="ChEBI" id="CHEBI:30616"/>
    </ligand>
</feature>
<feature type="compositionally biased region" description="Basic and acidic residues" evidence="8">
    <location>
        <begin position="1068"/>
        <end position="1077"/>
    </location>
</feature>
<gene>
    <name evidence="10" type="ORF">FGIG_02572</name>
</gene>
<keyword evidence="4 10" id="KW-0418">Kinase</keyword>
<dbReference type="GO" id="GO:0005634">
    <property type="term" value="C:nucleus"/>
    <property type="evidence" value="ECO:0007669"/>
    <property type="project" value="TreeGrafter"/>
</dbReference>
<keyword evidence="5 6" id="KW-0067">ATP-binding</keyword>
<reference evidence="10 11" key="1">
    <citation type="submission" date="2019-04" db="EMBL/GenBank/DDBJ databases">
        <title>Annotation for the trematode Fasciola gigantica.</title>
        <authorList>
            <person name="Choi Y.-J."/>
        </authorList>
    </citation>
    <scope>NUCLEOTIDE SEQUENCE [LARGE SCALE GENOMIC DNA]</scope>
    <source>
        <strain evidence="10">Uganda_cow_1</strain>
    </source>
</reference>
<protein>
    <submittedName>
        <fullName evidence="10">Tousled kinase</fullName>
    </submittedName>
</protein>
<feature type="compositionally biased region" description="Polar residues" evidence="8">
    <location>
        <begin position="51"/>
        <end position="78"/>
    </location>
</feature>
<dbReference type="GO" id="GO:0005524">
    <property type="term" value="F:ATP binding"/>
    <property type="evidence" value="ECO:0007669"/>
    <property type="project" value="UniProtKB-UniRule"/>
</dbReference>
<dbReference type="InterPro" id="IPR011009">
    <property type="entry name" value="Kinase-like_dom_sf"/>
</dbReference>